<comment type="caution">
    <text evidence="2">The sequence shown here is derived from an EMBL/GenBank/DDBJ whole genome shotgun (WGS) entry which is preliminary data.</text>
</comment>
<feature type="region of interest" description="Disordered" evidence="1">
    <location>
        <begin position="126"/>
        <end position="153"/>
    </location>
</feature>
<evidence type="ECO:0000313" key="3">
    <source>
        <dbReference type="Proteomes" id="UP001189429"/>
    </source>
</evidence>
<name>A0ABN9XY49_9DINO</name>
<accession>A0ABN9XY49</accession>
<dbReference type="Proteomes" id="UP001189429">
    <property type="component" value="Unassembled WGS sequence"/>
</dbReference>
<feature type="compositionally biased region" description="Basic and acidic residues" evidence="1">
    <location>
        <begin position="143"/>
        <end position="153"/>
    </location>
</feature>
<proteinExistence type="predicted"/>
<feature type="region of interest" description="Disordered" evidence="1">
    <location>
        <begin position="76"/>
        <end position="104"/>
    </location>
</feature>
<feature type="region of interest" description="Disordered" evidence="1">
    <location>
        <begin position="1"/>
        <end position="22"/>
    </location>
</feature>
<keyword evidence="3" id="KW-1185">Reference proteome</keyword>
<dbReference type="EMBL" id="CAUYUJ010021503">
    <property type="protein sequence ID" value="CAK0905073.1"/>
    <property type="molecule type" value="Genomic_DNA"/>
</dbReference>
<evidence type="ECO:0000313" key="2">
    <source>
        <dbReference type="EMBL" id="CAK0905073.1"/>
    </source>
</evidence>
<evidence type="ECO:0000256" key="1">
    <source>
        <dbReference type="SAM" id="MobiDB-lite"/>
    </source>
</evidence>
<protein>
    <submittedName>
        <fullName evidence="2">Uncharacterized protein</fullName>
    </submittedName>
</protein>
<organism evidence="2 3">
    <name type="scientific">Prorocentrum cordatum</name>
    <dbReference type="NCBI Taxonomy" id="2364126"/>
    <lineage>
        <taxon>Eukaryota</taxon>
        <taxon>Sar</taxon>
        <taxon>Alveolata</taxon>
        <taxon>Dinophyceae</taxon>
        <taxon>Prorocentrales</taxon>
        <taxon>Prorocentraceae</taxon>
        <taxon>Prorocentrum</taxon>
    </lineage>
</organism>
<feature type="compositionally biased region" description="Low complexity" evidence="1">
    <location>
        <begin position="11"/>
        <end position="22"/>
    </location>
</feature>
<gene>
    <name evidence="2" type="ORF">PCOR1329_LOCUS80898</name>
</gene>
<reference evidence="2" key="1">
    <citation type="submission" date="2023-10" db="EMBL/GenBank/DDBJ databases">
        <authorList>
            <person name="Chen Y."/>
            <person name="Shah S."/>
            <person name="Dougan E. K."/>
            <person name="Thang M."/>
            <person name="Chan C."/>
        </authorList>
    </citation>
    <scope>NUCLEOTIDE SEQUENCE [LARGE SCALE GENOMIC DNA]</scope>
</reference>
<sequence length="330" mass="36811">MVRATHGAGWGSESGRAASSESRCPRSGAAALACGSSLPCAYWHQRLRCRAGRCRGDARSVKPGLALRPLLRGCSRSDLSPQSRDKKLPSTPATMPRFRVPIRPGPVQSDLRRTVCFLGLRRTAGQRGQQERSGGGKLCPRGEGGRGLRGRGDAHERGALLMSVLSVLSRSRCRGARPWTCDPTGATRAGHPLAKPPRSVMLEESSPRGRGYGCVPRPQVACGETLLLRKHPHGLSRLDNRAELWRRRFLYDFIASWYRGCRFFSVATISQQFFVRLLLYRVRFAKLSAPARFPTRRRQSARVIPMLETDRRCHPDSDQKSDLRRKVDLF</sequence>
<feature type="region of interest" description="Disordered" evidence="1">
    <location>
        <begin position="184"/>
        <end position="209"/>
    </location>
</feature>